<keyword evidence="8 11" id="KW-0256">Endoplasmic reticulum</keyword>
<dbReference type="GO" id="GO:0000009">
    <property type="term" value="F:alpha-1,6-mannosyltransferase activity"/>
    <property type="evidence" value="ECO:0007669"/>
    <property type="project" value="InterPro"/>
</dbReference>
<evidence type="ECO:0000256" key="3">
    <source>
        <dbReference type="ARBA" id="ARBA00008698"/>
    </source>
</evidence>
<evidence type="ECO:0000313" key="12">
    <source>
        <dbReference type="EMBL" id="CAE0609698.1"/>
    </source>
</evidence>
<evidence type="ECO:0000256" key="6">
    <source>
        <dbReference type="ARBA" id="ARBA00022679"/>
    </source>
</evidence>
<dbReference type="PANTHER" id="PTHR12468">
    <property type="entry name" value="GPI MANNOSYLTRANSFERASE 2"/>
    <property type="match status" value="1"/>
</dbReference>
<evidence type="ECO:0000256" key="11">
    <source>
        <dbReference type="RuleBase" id="RU363112"/>
    </source>
</evidence>
<dbReference type="UniPathway" id="UPA00196"/>
<evidence type="ECO:0000256" key="8">
    <source>
        <dbReference type="ARBA" id="ARBA00022824"/>
    </source>
</evidence>
<comment type="similarity">
    <text evidence="3 11">Belongs to the PIGV family.</text>
</comment>
<sequence length="431" mass="49538">MPRSMRTWKIACASRILTVSLAFLFGCMFRNHVPTTSTEQLVCGREDTEDGTNGMLQRILEGFAQWDTQHFLYIAQCGYTHEQNHAFFPFLPGLLHLSIQITPASVHAWLGSQATAMLWGLVLCNSAFVGSAVFFYRLTKHVLANEQLVRCATLLYCFNPASIFCSAVYTESLYALFFFAGLFQLYVKDRWWLAAILFFHCTAIRSNGILCAGYFWYTVLIEVQPTQRSLSTRILSGATRVIACTMACFLPFLAFEAFGYHQQCVGVDPLPNWCASRIPLLYGYVQKTYWENGLLAFWQLKQIPNFILAGPILFFSFYISWRCISKRWRHFWRALLSFRNHEMTVKGWSATGLYGRISFCMTVHLAFLSGFCLLFMNVQVATRFLAASPPLYWFAAHMSQQSCRIRKIIWGYLYTYIALGSLLFTNAYPWT</sequence>
<evidence type="ECO:0000256" key="1">
    <source>
        <dbReference type="ARBA" id="ARBA00004477"/>
    </source>
</evidence>
<dbReference type="AlphaFoldDB" id="A0A7S3XC92"/>
<keyword evidence="10 11" id="KW-0472">Membrane</keyword>
<feature type="transmembrane region" description="Helical" evidence="11">
    <location>
        <begin position="12"/>
        <end position="31"/>
    </location>
</feature>
<dbReference type="InterPro" id="IPR007315">
    <property type="entry name" value="PIG-V/Gpi18"/>
</dbReference>
<comment type="pathway">
    <text evidence="2 11">Glycolipid biosynthesis; glycosylphosphatidylinositol-anchor biosynthesis.</text>
</comment>
<feature type="transmembrane region" description="Helical" evidence="11">
    <location>
        <begin position="148"/>
        <end position="170"/>
    </location>
</feature>
<dbReference type="PANTHER" id="PTHR12468:SF2">
    <property type="entry name" value="GPI MANNOSYLTRANSFERASE 2"/>
    <property type="match status" value="1"/>
</dbReference>
<keyword evidence="5 11" id="KW-0328">Glycosyltransferase</keyword>
<dbReference type="GO" id="GO:0004376">
    <property type="term" value="F:GPI mannosyltransferase activity"/>
    <property type="evidence" value="ECO:0007669"/>
    <property type="project" value="InterPro"/>
</dbReference>
<feature type="transmembrane region" description="Helical" evidence="11">
    <location>
        <begin position="408"/>
        <end position="428"/>
    </location>
</feature>
<dbReference type="EMBL" id="HBIS01003882">
    <property type="protein sequence ID" value="CAE0609698.1"/>
    <property type="molecule type" value="Transcribed_RNA"/>
</dbReference>
<dbReference type="Pfam" id="PF04188">
    <property type="entry name" value="Mannosyl_trans2"/>
    <property type="match status" value="1"/>
</dbReference>
<keyword evidence="4 11" id="KW-0337">GPI-anchor biosynthesis</keyword>
<keyword evidence="6 11" id="KW-0808">Transferase</keyword>
<keyword evidence="9 11" id="KW-1133">Transmembrane helix</keyword>
<name>A0A7S3XC92_9CHLO</name>
<dbReference type="GO" id="GO:0031501">
    <property type="term" value="C:mannosyltransferase complex"/>
    <property type="evidence" value="ECO:0007669"/>
    <property type="project" value="TreeGrafter"/>
</dbReference>
<organism evidence="12">
    <name type="scientific">Picocystis salinarum</name>
    <dbReference type="NCBI Taxonomy" id="88271"/>
    <lineage>
        <taxon>Eukaryota</taxon>
        <taxon>Viridiplantae</taxon>
        <taxon>Chlorophyta</taxon>
        <taxon>Picocystophyceae</taxon>
        <taxon>Picocystales</taxon>
        <taxon>Picocystaceae</taxon>
        <taxon>Picocystis</taxon>
    </lineage>
</organism>
<comment type="function">
    <text evidence="11">Mannosyltransferase involved in glycosylphosphatidylinositol-anchor biosynthesis.</text>
</comment>
<evidence type="ECO:0000256" key="2">
    <source>
        <dbReference type="ARBA" id="ARBA00004687"/>
    </source>
</evidence>
<feature type="transmembrane region" description="Helical" evidence="11">
    <location>
        <begin position="345"/>
        <end position="367"/>
    </location>
</feature>
<keyword evidence="7 11" id="KW-0812">Transmembrane</keyword>
<dbReference type="GO" id="GO:0005789">
    <property type="term" value="C:endoplasmic reticulum membrane"/>
    <property type="evidence" value="ECO:0007669"/>
    <property type="project" value="UniProtKB-SubCell"/>
</dbReference>
<accession>A0A7S3XC92</accession>
<feature type="transmembrane region" description="Helical" evidence="11">
    <location>
        <begin position="238"/>
        <end position="260"/>
    </location>
</feature>
<dbReference type="PROSITE" id="PS51257">
    <property type="entry name" value="PROKAR_LIPOPROTEIN"/>
    <property type="match status" value="1"/>
</dbReference>
<comment type="subcellular location">
    <subcellularLocation>
        <location evidence="1 11">Endoplasmic reticulum membrane</location>
        <topology evidence="1 11">Multi-pass membrane protein</topology>
    </subcellularLocation>
</comment>
<dbReference type="GO" id="GO:0006506">
    <property type="term" value="P:GPI anchor biosynthetic process"/>
    <property type="evidence" value="ECO:0007669"/>
    <property type="project" value="UniProtKB-UniPathway"/>
</dbReference>
<dbReference type="EC" id="2.4.1.-" evidence="11"/>
<reference evidence="12" key="1">
    <citation type="submission" date="2021-01" db="EMBL/GenBank/DDBJ databases">
        <authorList>
            <person name="Corre E."/>
            <person name="Pelletier E."/>
            <person name="Niang G."/>
            <person name="Scheremetjew M."/>
            <person name="Finn R."/>
            <person name="Kale V."/>
            <person name="Holt S."/>
            <person name="Cochrane G."/>
            <person name="Meng A."/>
            <person name="Brown T."/>
            <person name="Cohen L."/>
        </authorList>
    </citation>
    <scope>NUCLEOTIDE SEQUENCE</scope>
    <source>
        <strain evidence="12">CCMP1897</strain>
    </source>
</reference>
<evidence type="ECO:0000256" key="5">
    <source>
        <dbReference type="ARBA" id="ARBA00022676"/>
    </source>
</evidence>
<evidence type="ECO:0000256" key="9">
    <source>
        <dbReference type="ARBA" id="ARBA00022989"/>
    </source>
</evidence>
<feature type="transmembrane region" description="Helical" evidence="11">
    <location>
        <begin position="116"/>
        <end position="136"/>
    </location>
</feature>
<feature type="transmembrane region" description="Helical" evidence="11">
    <location>
        <begin position="373"/>
        <end position="396"/>
    </location>
</feature>
<feature type="transmembrane region" description="Helical" evidence="11">
    <location>
        <begin position="303"/>
        <end position="324"/>
    </location>
</feature>
<evidence type="ECO:0000256" key="10">
    <source>
        <dbReference type="ARBA" id="ARBA00023136"/>
    </source>
</evidence>
<gene>
    <name evidence="12" type="ORF">PSAL00342_LOCUS3517</name>
</gene>
<feature type="transmembrane region" description="Helical" evidence="11">
    <location>
        <begin position="190"/>
        <end position="217"/>
    </location>
</feature>
<proteinExistence type="inferred from homology"/>
<evidence type="ECO:0000256" key="7">
    <source>
        <dbReference type="ARBA" id="ARBA00022692"/>
    </source>
</evidence>
<evidence type="ECO:0000256" key="4">
    <source>
        <dbReference type="ARBA" id="ARBA00022502"/>
    </source>
</evidence>
<protein>
    <recommendedName>
        <fullName evidence="11">GPI mannosyltransferase 2</fullName>
        <ecNumber evidence="11">2.4.1.-</ecNumber>
    </recommendedName>
</protein>